<protein>
    <recommendedName>
        <fullName evidence="3">DNA polymerase III subunit delta</fullName>
    </recommendedName>
</protein>
<sequence>MMIDRLEGNSELKTSVRLMLGGRRMTHSVLLVGEEGLGTGFAARCVAADYLYPNGGAPAEALLRGECCRAVAKAGKRDSGQIETGIVREAISVTGMGSGGRYLVGQVTAMRSEIFNTSLSAEGRAVLLYHVERMNEESANALLKVMEEPPEGVLFLLTADSLAGVLPTIRSRCISFAVAPVSPADCARYCTAQGVDSKDAALYSELFDGHIGTVLDAARDEARRAQVDKALALAKAAAAQDSYAAAVLLAAYEKDKVGAAALLADFRAVAAAGLRGSPRAPVQGDAARKALAAADAAIQRLGAQVNPKITLSVLAMKFRTF</sequence>
<dbReference type="SUPFAM" id="SSF52540">
    <property type="entry name" value="P-loop containing nucleoside triphosphate hydrolases"/>
    <property type="match status" value="1"/>
</dbReference>
<gene>
    <name evidence="1" type="ORF">CRH10_07800</name>
</gene>
<dbReference type="EMBL" id="CP023819">
    <property type="protein sequence ID" value="ATL90207.1"/>
    <property type="molecule type" value="Genomic_DNA"/>
</dbReference>
<dbReference type="RefSeq" id="WP_098923994.1">
    <property type="nucleotide sequence ID" value="NZ_CP023819.1"/>
</dbReference>
<organism evidence="1 2">
    <name type="scientific">Faecalibacterium prausnitzii</name>
    <dbReference type="NCBI Taxonomy" id="853"/>
    <lineage>
        <taxon>Bacteria</taxon>
        <taxon>Bacillati</taxon>
        <taxon>Bacillota</taxon>
        <taxon>Clostridia</taxon>
        <taxon>Eubacteriales</taxon>
        <taxon>Oscillospiraceae</taxon>
        <taxon>Faecalibacterium</taxon>
    </lineage>
</organism>
<evidence type="ECO:0000313" key="2">
    <source>
        <dbReference type="Proteomes" id="UP000223709"/>
    </source>
</evidence>
<evidence type="ECO:0008006" key="3">
    <source>
        <dbReference type="Google" id="ProtNLM"/>
    </source>
</evidence>
<accession>A0A291TAM1</accession>
<dbReference type="Pfam" id="PF13177">
    <property type="entry name" value="DNA_pol3_delta2"/>
    <property type="match status" value="1"/>
</dbReference>
<name>A0A291TAM1_9FIRM</name>
<dbReference type="Gene3D" id="3.40.50.300">
    <property type="entry name" value="P-loop containing nucleotide triphosphate hydrolases"/>
    <property type="match status" value="1"/>
</dbReference>
<evidence type="ECO:0000313" key="1">
    <source>
        <dbReference type="EMBL" id="ATL90207.1"/>
    </source>
</evidence>
<proteinExistence type="predicted"/>
<dbReference type="GO" id="GO:0006261">
    <property type="term" value="P:DNA-templated DNA replication"/>
    <property type="evidence" value="ECO:0007669"/>
    <property type="project" value="TreeGrafter"/>
</dbReference>
<dbReference type="PANTHER" id="PTHR11669">
    <property type="entry name" value="REPLICATION FACTOR C / DNA POLYMERASE III GAMMA-TAU SUBUNIT"/>
    <property type="match status" value="1"/>
</dbReference>
<dbReference type="InterPro" id="IPR027417">
    <property type="entry name" value="P-loop_NTPase"/>
</dbReference>
<dbReference type="Proteomes" id="UP000223709">
    <property type="component" value="Chromosome"/>
</dbReference>
<reference evidence="1 2" key="1">
    <citation type="submission" date="2017-10" db="EMBL/GenBank/DDBJ databases">
        <title>Complete Genome Sequence of Faecalibacterium prausnitzii isolated from the gut of healthy adult Indian.</title>
        <authorList>
            <person name="Bag S."/>
            <person name="Ghosh T.S."/>
            <person name="Das B."/>
        </authorList>
    </citation>
    <scope>NUCLEOTIDE SEQUENCE [LARGE SCALE GENOMIC DNA]</scope>
    <source>
        <strain evidence="1 2">Indica</strain>
    </source>
</reference>
<dbReference type="InterPro" id="IPR050238">
    <property type="entry name" value="DNA_Rep/Repair_Clamp_Loader"/>
</dbReference>
<dbReference type="AlphaFoldDB" id="A0A291TAM1"/>
<dbReference type="PANTHER" id="PTHR11669:SF8">
    <property type="entry name" value="DNA POLYMERASE III SUBUNIT DELTA"/>
    <property type="match status" value="1"/>
</dbReference>